<evidence type="ECO:0000313" key="1">
    <source>
        <dbReference type="EMBL" id="XCI27686.1"/>
    </source>
</evidence>
<gene>
    <name evidence="1" type="ORF">PRVXH_001595</name>
</gene>
<protein>
    <submittedName>
        <fullName evidence="1">Uncharacterized protein</fullName>
    </submittedName>
</protein>
<accession>A0AAU8HRA5</accession>
<proteinExistence type="predicted"/>
<dbReference type="EMBL" id="CP159485">
    <property type="protein sequence ID" value="XCI27686.1"/>
    <property type="molecule type" value="Genomic_DNA"/>
</dbReference>
<sequence length="72" mass="8325">MLAVLYKAKDQKELSGQYKEIDLDKELLPLVKKARLHDNFEDIKVIIHEALDKLDTFEEATIKNKLNSILEG</sequence>
<reference evidence="1" key="2">
    <citation type="submission" date="2024-06" db="EMBL/GenBank/DDBJ databases">
        <authorList>
            <person name="Petrova K.O."/>
            <person name="Toshchakov S.V."/>
            <person name="Boltjanskaja Y.V."/>
            <person name="Kevbrin V.V."/>
        </authorList>
    </citation>
    <scope>NUCLEOTIDE SEQUENCE</scope>
    <source>
        <strain evidence="1">Z-710</strain>
    </source>
</reference>
<organism evidence="1">
    <name type="scientific">Proteinivorax hydrogeniformans</name>
    <dbReference type="NCBI Taxonomy" id="1826727"/>
    <lineage>
        <taxon>Bacteria</taxon>
        <taxon>Bacillati</taxon>
        <taxon>Bacillota</taxon>
        <taxon>Clostridia</taxon>
        <taxon>Eubacteriales</taxon>
        <taxon>Proteinivoracaceae</taxon>
        <taxon>Proteinivorax</taxon>
    </lineage>
</organism>
<dbReference type="RefSeq" id="WP_353892263.1">
    <property type="nucleotide sequence ID" value="NZ_CP159485.1"/>
</dbReference>
<name>A0AAU8HRA5_9FIRM</name>
<dbReference type="AlphaFoldDB" id="A0AAU8HRA5"/>
<reference evidence="1" key="1">
    <citation type="journal article" date="2018" name="Antonie Van Leeuwenhoek">
        <title>Proteinivorax hydrogeniformans sp. nov., an anaerobic, haloalkaliphilic bacterium fermenting proteinaceous compounds with high hydrogen production.</title>
        <authorList>
            <person name="Boltyanskaya Y."/>
            <person name="Detkova E."/>
            <person name="Pimenov N."/>
            <person name="Kevbrin V."/>
        </authorList>
    </citation>
    <scope>NUCLEOTIDE SEQUENCE</scope>
    <source>
        <strain evidence="1">Z-710</strain>
    </source>
</reference>